<dbReference type="PANTHER" id="PTHR28208">
    <property type="entry name" value="PHOSPHATIDATE PHOSPHATASE APP1"/>
    <property type="match status" value="1"/>
</dbReference>
<reference evidence="3" key="1">
    <citation type="journal article" date="2020" name="Stud. Mycol.">
        <title>101 Dothideomycetes genomes: a test case for predicting lifestyles and emergence of pathogens.</title>
        <authorList>
            <person name="Haridas S."/>
            <person name="Albert R."/>
            <person name="Binder M."/>
            <person name="Bloem J."/>
            <person name="Labutti K."/>
            <person name="Salamov A."/>
            <person name="Andreopoulos B."/>
            <person name="Baker S."/>
            <person name="Barry K."/>
            <person name="Bills G."/>
            <person name="Bluhm B."/>
            <person name="Cannon C."/>
            <person name="Castanera R."/>
            <person name="Culley D."/>
            <person name="Daum C."/>
            <person name="Ezra D."/>
            <person name="Gonzalez J."/>
            <person name="Henrissat B."/>
            <person name="Kuo A."/>
            <person name="Liang C."/>
            <person name="Lipzen A."/>
            <person name="Lutzoni F."/>
            <person name="Magnuson J."/>
            <person name="Mondo S."/>
            <person name="Nolan M."/>
            <person name="Ohm R."/>
            <person name="Pangilinan J."/>
            <person name="Park H.-J."/>
            <person name="Ramirez L."/>
            <person name="Alfaro M."/>
            <person name="Sun H."/>
            <person name="Tritt A."/>
            <person name="Yoshinaga Y."/>
            <person name="Zwiers L.-H."/>
            <person name="Turgeon B."/>
            <person name="Goodwin S."/>
            <person name="Spatafora J."/>
            <person name="Crous P."/>
            <person name="Grigoriev I."/>
        </authorList>
    </citation>
    <scope>NUCLEOTIDE SEQUENCE</scope>
    <source>
        <strain evidence="3">Tuck. ex Michener</strain>
    </source>
</reference>
<name>A0A6A6H3I7_VIRVR</name>
<accession>A0A6A6H3I7</accession>
<organism evidence="3 4">
    <name type="scientific">Viridothelium virens</name>
    <name type="common">Speckled blister lichen</name>
    <name type="synonym">Trypethelium virens</name>
    <dbReference type="NCBI Taxonomy" id="1048519"/>
    <lineage>
        <taxon>Eukaryota</taxon>
        <taxon>Fungi</taxon>
        <taxon>Dikarya</taxon>
        <taxon>Ascomycota</taxon>
        <taxon>Pezizomycotina</taxon>
        <taxon>Dothideomycetes</taxon>
        <taxon>Dothideomycetes incertae sedis</taxon>
        <taxon>Trypetheliales</taxon>
        <taxon>Trypetheliaceae</taxon>
        <taxon>Viridothelium</taxon>
    </lineage>
</organism>
<evidence type="ECO:0000313" key="4">
    <source>
        <dbReference type="Proteomes" id="UP000800092"/>
    </source>
</evidence>
<dbReference type="PANTHER" id="PTHR28208:SF1">
    <property type="entry name" value="FILAMENT ORGANIZATION PROTEIN APP1-LIKE, PUTATIVE (AFU_ORTHOLOGUE AFUA_1G06650)-RELATED"/>
    <property type="match status" value="1"/>
</dbReference>
<dbReference type="Pfam" id="PF09949">
    <property type="entry name" value="APP1_cat"/>
    <property type="match status" value="1"/>
</dbReference>
<dbReference type="OrthoDB" id="414243at2759"/>
<dbReference type="EMBL" id="ML991817">
    <property type="protein sequence ID" value="KAF2232260.1"/>
    <property type="molecule type" value="Genomic_DNA"/>
</dbReference>
<proteinExistence type="predicted"/>
<dbReference type="Proteomes" id="UP000800092">
    <property type="component" value="Unassembled WGS sequence"/>
</dbReference>
<feature type="compositionally biased region" description="Basic and acidic residues" evidence="1">
    <location>
        <begin position="88"/>
        <end position="99"/>
    </location>
</feature>
<feature type="compositionally biased region" description="Polar residues" evidence="1">
    <location>
        <begin position="100"/>
        <end position="110"/>
    </location>
</feature>
<dbReference type="InterPro" id="IPR052935">
    <property type="entry name" value="Mg2+_PAP"/>
</dbReference>
<evidence type="ECO:0000259" key="2">
    <source>
        <dbReference type="Pfam" id="PF09949"/>
    </source>
</evidence>
<keyword evidence="4" id="KW-1185">Reference proteome</keyword>
<protein>
    <recommendedName>
        <fullName evidence="2">Phosphatidate phosphatase APP1 catalytic domain-containing protein</fullName>
    </recommendedName>
</protein>
<dbReference type="AlphaFoldDB" id="A0A6A6H3I7"/>
<gene>
    <name evidence="3" type="ORF">EV356DRAFT_505437</name>
</gene>
<feature type="region of interest" description="Disordered" evidence="1">
    <location>
        <begin position="88"/>
        <end position="110"/>
    </location>
</feature>
<sequence>MDELNKLSSAALDASHQMAVSAIDGPMINKDAPFSPEVPSDLKKSMPDLMDRFSFKWPGSKPKDANPEDHAVWLLDNTAFRLPQDEEARKSLKLADPKTTRSSMTDGSVPNGSAPWHAEYVAAYFIRNSGRDVSKFVGFIAEKLNIDGNDEGAMSLISHRLEPFLDTVLPNHLVRISVHKTEEHTLGASSYQGISAQILPLHFDPQPPPITSQPFASSPIVPPTAGISSTTMLAEPEGWAIISDIDDTIKITQTPSRIGILHTTFAEPTPQAVEGMPALYAHMKTALQEPAFFYLSASPYNLYPFLKDFRNTYYPQGTIILRDASWQNLGGLISSLTVGTQEYKADRIVKLHSWLPQRKVVCLGDSTQQDPEAYGESARKFPGWIQKIFIRKVTGIAGMDEAEKNADARFEKAFQGLSREMWHVFTDPKELVEMVDELVEGRSS</sequence>
<dbReference type="InterPro" id="IPR019236">
    <property type="entry name" value="APP1_cat"/>
</dbReference>
<dbReference type="GO" id="GO:0008195">
    <property type="term" value="F:phosphatidate phosphatase activity"/>
    <property type="evidence" value="ECO:0007669"/>
    <property type="project" value="InterPro"/>
</dbReference>
<dbReference type="GO" id="GO:0030479">
    <property type="term" value="C:actin cortical patch"/>
    <property type="evidence" value="ECO:0007669"/>
    <property type="project" value="TreeGrafter"/>
</dbReference>
<evidence type="ECO:0000313" key="3">
    <source>
        <dbReference type="EMBL" id="KAF2232260.1"/>
    </source>
</evidence>
<feature type="domain" description="Phosphatidate phosphatase APP1 catalytic" evidence="2">
    <location>
        <begin position="239"/>
        <end position="392"/>
    </location>
</feature>
<evidence type="ECO:0000256" key="1">
    <source>
        <dbReference type="SAM" id="MobiDB-lite"/>
    </source>
</evidence>